<keyword evidence="2" id="KW-0408">Iron</keyword>
<keyword evidence="1" id="KW-0479">Metal-binding</keyword>
<dbReference type="Proteomes" id="UP000605201">
    <property type="component" value="Unassembled WGS sequence"/>
</dbReference>
<name>A0A8J6TW96_9BACT</name>
<evidence type="ECO:0000256" key="1">
    <source>
        <dbReference type="ARBA" id="ARBA00022723"/>
    </source>
</evidence>
<evidence type="ECO:0008006" key="6">
    <source>
        <dbReference type="Google" id="ProtNLM"/>
    </source>
</evidence>
<organism evidence="4 5">
    <name type="scientific">Candidatus Desulfatibia vada</name>
    <dbReference type="NCBI Taxonomy" id="2841696"/>
    <lineage>
        <taxon>Bacteria</taxon>
        <taxon>Pseudomonadati</taxon>
        <taxon>Thermodesulfobacteriota</taxon>
        <taxon>Desulfobacteria</taxon>
        <taxon>Desulfobacterales</taxon>
        <taxon>Desulfobacterales incertae sedis</taxon>
        <taxon>Candidatus Desulfatibia</taxon>
    </lineage>
</organism>
<comment type="caution">
    <text evidence="4">The sequence shown here is derived from an EMBL/GenBank/DDBJ whole genome shotgun (WGS) entry which is preliminary data.</text>
</comment>
<evidence type="ECO:0000256" key="2">
    <source>
        <dbReference type="ARBA" id="ARBA00023004"/>
    </source>
</evidence>
<evidence type="ECO:0000313" key="4">
    <source>
        <dbReference type="EMBL" id="MBC8434092.1"/>
    </source>
</evidence>
<accession>A0A8J6TW96</accession>
<dbReference type="GO" id="GO:0046872">
    <property type="term" value="F:metal ion binding"/>
    <property type="evidence" value="ECO:0007669"/>
    <property type="project" value="UniProtKB-KW"/>
</dbReference>
<dbReference type="SUPFAM" id="SSF46548">
    <property type="entry name" value="alpha-helical ferredoxin"/>
    <property type="match status" value="1"/>
</dbReference>
<protein>
    <recommendedName>
        <fullName evidence="6">4Fe-4S ferredoxin-type domain-containing protein</fullName>
    </recommendedName>
</protein>
<gene>
    <name evidence="4" type="ORF">H8D96_19455</name>
</gene>
<sequence>MIYEKEKRYIIPFADVPAERAEMPEISVDERRGNFTEVETGFPEEMAIKEAKRCLACRRCLGCALCWAECEPEAIDFDIPDEELELEFDEVVITSGQDNAFHPFNSDLGYGNYPDVITDLQFERMLSPTGPTKGLVLSPRDGEIPARLAIVQGHPEDDEDHLLSSLILGVNESILALDRTKDLEVALISPICQPFQEKFLPEAEKIAGLKLIAGAAQSVQKGEDGQPLTLTYTENNEQKQASFDLIVILTKPKISPELVSLSKKLEQDII</sequence>
<dbReference type="GO" id="GO:0051536">
    <property type="term" value="F:iron-sulfur cluster binding"/>
    <property type="evidence" value="ECO:0007669"/>
    <property type="project" value="UniProtKB-KW"/>
</dbReference>
<reference evidence="4 5" key="1">
    <citation type="submission" date="2020-08" db="EMBL/GenBank/DDBJ databases">
        <title>Bridging the membrane lipid divide: bacteria of the FCB group superphylum have the potential to synthesize archaeal ether lipids.</title>
        <authorList>
            <person name="Villanueva L."/>
            <person name="Von Meijenfeldt F.A.B."/>
            <person name="Westbye A.B."/>
            <person name="Yadav S."/>
            <person name="Hopmans E.C."/>
            <person name="Dutilh B.E."/>
            <person name="Sinninghe Damste J.S."/>
        </authorList>
    </citation>
    <scope>NUCLEOTIDE SEQUENCE [LARGE SCALE GENOMIC DNA]</scope>
    <source>
        <strain evidence="4">NIOZ-UU17</strain>
    </source>
</reference>
<keyword evidence="3" id="KW-0411">Iron-sulfur</keyword>
<dbReference type="InterPro" id="IPR017900">
    <property type="entry name" value="4Fe4S_Fe_S_CS"/>
</dbReference>
<proteinExistence type="predicted"/>
<evidence type="ECO:0000256" key="3">
    <source>
        <dbReference type="ARBA" id="ARBA00023014"/>
    </source>
</evidence>
<dbReference type="Gene3D" id="1.10.1060.10">
    <property type="entry name" value="Alpha-helical ferredoxin"/>
    <property type="match status" value="1"/>
</dbReference>
<evidence type="ECO:0000313" key="5">
    <source>
        <dbReference type="Proteomes" id="UP000605201"/>
    </source>
</evidence>
<dbReference type="EMBL" id="JACNIG010000381">
    <property type="protein sequence ID" value="MBC8434092.1"/>
    <property type="molecule type" value="Genomic_DNA"/>
</dbReference>
<dbReference type="PROSITE" id="PS00198">
    <property type="entry name" value="4FE4S_FER_1"/>
    <property type="match status" value="1"/>
</dbReference>
<dbReference type="InterPro" id="IPR009051">
    <property type="entry name" value="Helical_ferredxn"/>
</dbReference>
<dbReference type="AlphaFoldDB" id="A0A8J6TW96"/>